<evidence type="ECO:0000313" key="5">
    <source>
        <dbReference type="EMBL" id="MBB5202005.1"/>
    </source>
</evidence>
<sequence length="317" mass="34577">MASANCLDSKRLTGVNLSGAEFAGETLPGVLFHDYVYPVIDDMRHFQAQGLNVFRLPFLWERIQPTLFGELDPVELKNIMDTAANARLLGVCIILDLHNYGAYRGQPIGSGAVPHTALINLWTRLLPHFMDPANVAFDLMNEPSNLSTAEWAVTAQETVTAIRLGGAKNLILVPGGSWSGAHSWFLKDAGVSNSEAFRTFHDPANNYLIETHQYADADYSGTHNTCIDPALLSTVMSKLTEWAIATGQRLFLGEVGVQPNAPCLQALAAIVNGTKNTAAWGGWTYWSAGQWLGDYPFSLQADLNGEKPQMAILKLAM</sequence>
<dbReference type="EC" id="3.2.1.4" evidence="5"/>
<keyword evidence="2 3" id="KW-0326">Glycosidase</keyword>
<dbReference type="GO" id="GO:0009251">
    <property type="term" value="P:glucan catabolic process"/>
    <property type="evidence" value="ECO:0007669"/>
    <property type="project" value="TreeGrafter"/>
</dbReference>
<reference evidence="5 6" key="1">
    <citation type="submission" date="2020-08" db="EMBL/GenBank/DDBJ databases">
        <title>Genomic Encyclopedia of Type Strains, Phase IV (KMG-IV): sequencing the most valuable type-strain genomes for metagenomic binning, comparative biology and taxonomic classification.</title>
        <authorList>
            <person name="Goeker M."/>
        </authorList>
    </citation>
    <scope>NUCLEOTIDE SEQUENCE [LARGE SCALE GENOMIC DNA]</scope>
    <source>
        <strain evidence="5 6">DSM 23240</strain>
    </source>
</reference>
<evidence type="ECO:0000313" key="6">
    <source>
        <dbReference type="Proteomes" id="UP000571084"/>
    </source>
</evidence>
<dbReference type="SUPFAM" id="SSF51445">
    <property type="entry name" value="(Trans)glycosidases"/>
    <property type="match status" value="1"/>
</dbReference>
<comment type="caution">
    <text evidence="5">The sequence shown here is derived from an EMBL/GenBank/DDBJ whole genome shotgun (WGS) entry which is preliminary data.</text>
</comment>
<dbReference type="InterPro" id="IPR001547">
    <property type="entry name" value="Glyco_hydro_5"/>
</dbReference>
<dbReference type="InterPro" id="IPR017853">
    <property type="entry name" value="GH"/>
</dbReference>
<comment type="similarity">
    <text evidence="3">Belongs to the glycosyl hydrolase 5 (cellulase A) family.</text>
</comment>
<keyword evidence="6" id="KW-1185">Reference proteome</keyword>
<dbReference type="PROSITE" id="PS00659">
    <property type="entry name" value="GLYCOSYL_HYDROL_F5"/>
    <property type="match status" value="1"/>
</dbReference>
<name>A0A840RVV2_9BURK</name>
<evidence type="ECO:0000256" key="2">
    <source>
        <dbReference type="ARBA" id="ARBA00023295"/>
    </source>
</evidence>
<keyword evidence="1 3" id="KW-0378">Hydrolase</keyword>
<accession>A0A840RVV2</accession>
<dbReference type="Proteomes" id="UP000571084">
    <property type="component" value="Unassembled WGS sequence"/>
</dbReference>
<dbReference type="Pfam" id="PF00150">
    <property type="entry name" value="Cellulase"/>
    <property type="match status" value="1"/>
</dbReference>
<dbReference type="RefSeq" id="WP_245182284.1">
    <property type="nucleotide sequence ID" value="NZ_JAAOZT010000005.1"/>
</dbReference>
<gene>
    <name evidence="5" type="ORF">HNR39_003867</name>
</gene>
<dbReference type="GO" id="GO:0008810">
    <property type="term" value="F:cellulase activity"/>
    <property type="evidence" value="ECO:0007669"/>
    <property type="project" value="UniProtKB-EC"/>
</dbReference>
<dbReference type="AlphaFoldDB" id="A0A840RVV2"/>
<evidence type="ECO:0000256" key="1">
    <source>
        <dbReference type="ARBA" id="ARBA00022801"/>
    </source>
</evidence>
<proteinExistence type="inferred from homology"/>
<dbReference type="EMBL" id="JACHHQ010000009">
    <property type="protein sequence ID" value="MBB5202005.1"/>
    <property type="molecule type" value="Genomic_DNA"/>
</dbReference>
<dbReference type="InterPro" id="IPR018087">
    <property type="entry name" value="Glyco_hydro_5_CS"/>
</dbReference>
<dbReference type="Gene3D" id="3.20.20.80">
    <property type="entry name" value="Glycosidases"/>
    <property type="match status" value="1"/>
</dbReference>
<organism evidence="5 6">
    <name type="scientific">Glaciimonas immobilis</name>
    <dbReference type="NCBI Taxonomy" id="728004"/>
    <lineage>
        <taxon>Bacteria</taxon>
        <taxon>Pseudomonadati</taxon>
        <taxon>Pseudomonadota</taxon>
        <taxon>Betaproteobacteria</taxon>
        <taxon>Burkholderiales</taxon>
        <taxon>Oxalobacteraceae</taxon>
        <taxon>Glaciimonas</taxon>
    </lineage>
</organism>
<evidence type="ECO:0000256" key="3">
    <source>
        <dbReference type="RuleBase" id="RU361153"/>
    </source>
</evidence>
<dbReference type="PANTHER" id="PTHR34142:SF1">
    <property type="entry name" value="GLYCOSIDE HYDROLASE FAMILY 5 DOMAIN-CONTAINING PROTEIN"/>
    <property type="match status" value="1"/>
</dbReference>
<evidence type="ECO:0000259" key="4">
    <source>
        <dbReference type="Pfam" id="PF00150"/>
    </source>
</evidence>
<feature type="domain" description="Glycoside hydrolase family 5" evidence="4">
    <location>
        <begin position="31"/>
        <end position="288"/>
    </location>
</feature>
<protein>
    <submittedName>
        <fullName evidence="5">Endoglucanase</fullName>
        <ecNumber evidence="5">3.2.1.4</ecNumber>
    </submittedName>
</protein>
<dbReference type="PANTHER" id="PTHR34142">
    <property type="entry name" value="ENDO-BETA-1,4-GLUCANASE A"/>
    <property type="match status" value="1"/>
</dbReference>